<dbReference type="SMART" id="SM00450">
    <property type="entry name" value="RHOD"/>
    <property type="match status" value="1"/>
</dbReference>
<evidence type="ECO:0000313" key="2">
    <source>
        <dbReference type="EMBL" id="KKN62307.1"/>
    </source>
</evidence>
<dbReference type="PANTHER" id="PTHR43031:SF1">
    <property type="entry name" value="PYRIDINE NUCLEOTIDE-DISULPHIDE OXIDOREDUCTASE"/>
    <property type="match status" value="1"/>
</dbReference>
<reference evidence="2" key="1">
    <citation type="journal article" date="2015" name="Nature">
        <title>Complex archaea that bridge the gap between prokaryotes and eukaryotes.</title>
        <authorList>
            <person name="Spang A."/>
            <person name="Saw J.H."/>
            <person name="Jorgensen S.L."/>
            <person name="Zaremba-Niedzwiedzka K."/>
            <person name="Martijn J."/>
            <person name="Lind A.E."/>
            <person name="van Eijk R."/>
            <person name="Schleper C."/>
            <person name="Guy L."/>
            <person name="Ettema T.J."/>
        </authorList>
    </citation>
    <scope>NUCLEOTIDE SEQUENCE</scope>
</reference>
<evidence type="ECO:0000259" key="1">
    <source>
        <dbReference type="PROSITE" id="PS50206"/>
    </source>
</evidence>
<gene>
    <name evidence="2" type="ORF">LCGC14_0513210</name>
</gene>
<sequence>MTIYNSIFGANAQQNDTIKILNPSDFKDTIKSKNVQLVDVRTADEFNAGAIESALNIDFFQQENFTEEFEKLDKEQPVYLYCRSGSRSQQAAGKLKAMGFNKIYDLQGGYMSWPFNG</sequence>
<protein>
    <recommendedName>
        <fullName evidence="1">Rhodanese domain-containing protein</fullName>
    </recommendedName>
</protein>
<dbReference type="PROSITE" id="PS50206">
    <property type="entry name" value="RHODANESE_3"/>
    <property type="match status" value="1"/>
</dbReference>
<dbReference type="PANTHER" id="PTHR43031">
    <property type="entry name" value="FAD-DEPENDENT OXIDOREDUCTASE"/>
    <property type="match status" value="1"/>
</dbReference>
<dbReference type="InterPro" id="IPR036873">
    <property type="entry name" value="Rhodanese-like_dom_sf"/>
</dbReference>
<dbReference type="Pfam" id="PF00581">
    <property type="entry name" value="Rhodanese"/>
    <property type="match status" value="1"/>
</dbReference>
<organism evidence="2">
    <name type="scientific">marine sediment metagenome</name>
    <dbReference type="NCBI Taxonomy" id="412755"/>
    <lineage>
        <taxon>unclassified sequences</taxon>
        <taxon>metagenomes</taxon>
        <taxon>ecological metagenomes</taxon>
    </lineage>
</organism>
<feature type="domain" description="Rhodanese" evidence="1">
    <location>
        <begin position="31"/>
        <end position="116"/>
    </location>
</feature>
<proteinExistence type="predicted"/>
<dbReference type="AlphaFoldDB" id="A0A0F9SJ69"/>
<accession>A0A0F9SJ69</accession>
<dbReference type="EMBL" id="LAZR01000629">
    <property type="protein sequence ID" value="KKN62307.1"/>
    <property type="molecule type" value="Genomic_DNA"/>
</dbReference>
<dbReference type="InterPro" id="IPR001763">
    <property type="entry name" value="Rhodanese-like_dom"/>
</dbReference>
<comment type="caution">
    <text evidence="2">The sequence shown here is derived from an EMBL/GenBank/DDBJ whole genome shotgun (WGS) entry which is preliminary data.</text>
</comment>
<dbReference type="CDD" id="cd00158">
    <property type="entry name" value="RHOD"/>
    <property type="match status" value="1"/>
</dbReference>
<dbReference type="SUPFAM" id="SSF52821">
    <property type="entry name" value="Rhodanese/Cell cycle control phosphatase"/>
    <property type="match status" value="1"/>
</dbReference>
<dbReference type="InterPro" id="IPR050229">
    <property type="entry name" value="GlpE_sulfurtransferase"/>
</dbReference>
<name>A0A0F9SJ69_9ZZZZ</name>
<dbReference type="Gene3D" id="3.40.250.10">
    <property type="entry name" value="Rhodanese-like domain"/>
    <property type="match status" value="1"/>
</dbReference>